<dbReference type="Proteomes" id="UP000219612">
    <property type="component" value="Unassembled WGS sequence"/>
</dbReference>
<organism evidence="3 4">
    <name type="scientific">Paractinoplanes atraurantiacus</name>
    <dbReference type="NCBI Taxonomy" id="1036182"/>
    <lineage>
        <taxon>Bacteria</taxon>
        <taxon>Bacillati</taxon>
        <taxon>Actinomycetota</taxon>
        <taxon>Actinomycetes</taxon>
        <taxon>Micromonosporales</taxon>
        <taxon>Micromonosporaceae</taxon>
        <taxon>Paractinoplanes</taxon>
    </lineage>
</organism>
<dbReference type="Pfam" id="PF00248">
    <property type="entry name" value="Aldo_ket_red"/>
    <property type="match status" value="1"/>
</dbReference>
<evidence type="ECO:0000313" key="4">
    <source>
        <dbReference type="Proteomes" id="UP000219612"/>
    </source>
</evidence>
<dbReference type="PANTHER" id="PTHR43625">
    <property type="entry name" value="AFLATOXIN B1 ALDEHYDE REDUCTASE"/>
    <property type="match status" value="1"/>
</dbReference>
<dbReference type="CDD" id="cd19088">
    <property type="entry name" value="AKR_AKR13B1"/>
    <property type="match status" value="1"/>
</dbReference>
<name>A0A285IL02_9ACTN</name>
<keyword evidence="4" id="KW-1185">Reference proteome</keyword>
<proteinExistence type="predicted"/>
<dbReference type="Gene3D" id="3.20.20.100">
    <property type="entry name" value="NADP-dependent oxidoreductase domain"/>
    <property type="match status" value="1"/>
</dbReference>
<keyword evidence="1" id="KW-0560">Oxidoreductase</keyword>
<reference evidence="4" key="1">
    <citation type="submission" date="2017-09" db="EMBL/GenBank/DDBJ databases">
        <authorList>
            <person name="Varghese N."/>
            <person name="Submissions S."/>
        </authorList>
    </citation>
    <scope>NUCLEOTIDE SEQUENCE [LARGE SCALE GENOMIC DNA]</scope>
    <source>
        <strain evidence="4">CGMCC 4.6857</strain>
    </source>
</reference>
<accession>A0A285IL02</accession>
<feature type="domain" description="NADP-dependent oxidoreductase" evidence="2">
    <location>
        <begin position="37"/>
        <end position="301"/>
    </location>
</feature>
<dbReference type="SUPFAM" id="SSF51430">
    <property type="entry name" value="NAD(P)-linked oxidoreductase"/>
    <property type="match status" value="1"/>
</dbReference>
<sequence>MVVSVGIVWEALIDVEECNMSVAASGTIELGGKRVHRLGYGAMRITGPGIWGPPADHDEAVRVLRRSAELGVTFIDTADSYGPEVSENLIREALHDGKGYGDVAVATKGGFARTGPGVWVALGRAEYLRQCMQLSLRRLGVEQIDLWQLHRIDPNTPREEQFEVLRWFLDEGLAKQVGLSEVTVDDVKQAQEFGVPVASVQNRYNLGDRRAEELLDYCTEQGIAFIPWAPVDAGALARPGGPLDKVAAAHPGKTTGQLALAWLLRRSPVMVPIPGTSSVAHLVENCAAADIELTDEEYEALV</sequence>
<dbReference type="PANTHER" id="PTHR43625:SF40">
    <property type="entry name" value="ALDO-KETO REDUCTASE YAKC [NADP(+)]"/>
    <property type="match status" value="1"/>
</dbReference>
<evidence type="ECO:0000313" key="3">
    <source>
        <dbReference type="EMBL" id="SNY47776.1"/>
    </source>
</evidence>
<evidence type="ECO:0000256" key="1">
    <source>
        <dbReference type="ARBA" id="ARBA00023002"/>
    </source>
</evidence>
<dbReference type="InterPro" id="IPR036812">
    <property type="entry name" value="NAD(P)_OxRdtase_dom_sf"/>
</dbReference>
<dbReference type="AlphaFoldDB" id="A0A285IL02"/>
<evidence type="ECO:0000259" key="2">
    <source>
        <dbReference type="Pfam" id="PF00248"/>
    </source>
</evidence>
<dbReference type="InterPro" id="IPR023210">
    <property type="entry name" value="NADP_OxRdtase_dom"/>
</dbReference>
<dbReference type="GO" id="GO:0005737">
    <property type="term" value="C:cytoplasm"/>
    <property type="evidence" value="ECO:0007669"/>
    <property type="project" value="TreeGrafter"/>
</dbReference>
<dbReference type="EMBL" id="OBDY01000008">
    <property type="protein sequence ID" value="SNY47776.1"/>
    <property type="molecule type" value="Genomic_DNA"/>
</dbReference>
<dbReference type="GO" id="GO:0016491">
    <property type="term" value="F:oxidoreductase activity"/>
    <property type="evidence" value="ECO:0007669"/>
    <property type="project" value="UniProtKB-KW"/>
</dbReference>
<protein>
    <submittedName>
        <fullName evidence="3">Predicted oxidoreductase</fullName>
    </submittedName>
</protein>
<gene>
    <name evidence="3" type="ORF">SAMN05421748_108212</name>
</gene>
<dbReference type="InterPro" id="IPR050791">
    <property type="entry name" value="Aldo-Keto_reductase"/>
</dbReference>